<dbReference type="Pfam" id="PF13439">
    <property type="entry name" value="Glyco_transf_4"/>
    <property type="match status" value="1"/>
</dbReference>
<evidence type="ECO:0000313" key="3">
    <source>
        <dbReference type="Proteomes" id="UP001548713"/>
    </source>
</evidence>
<name>A0ABV2CXT4_9SPHN</name>
<dbReference type="SUPFAM" id="SSF53756">
    <property type="entry name" value="UDP-Glycosyltransferase/glycogen phosphorylase"/>
    <property type="match status" value="1"/>
</dbReference>
<accession>A0ABV2CXT4</accession>
<evidence type="ECO:0000259" key="1">
    <source>
        <dbReference type="Pfam" id="PF13439"/>
    </source>
</evidence>
<protein>
    <submittedName>
        <fullName evidence="2">Glycosyltransferase family 4 protein</fullName>
    </submittedName>
</protein>
<dbReference type="InterPro" id="IPR050194">
    <property type="entry name" value="Glycosyltransferase_grp1"/>
</dbReference>
<gene>
    <name evidence="2" type="ORF">ABVV53_02820</name>
</gene>
<dbReference type="Pfam" id="PF13692">
    <property type="entry name" value="Glyco_trans_1_4"/>
    <property type="match status" value="1"/>
</dbReference>
<dbReference type="PANTHER" id="PTHR45947:SF3">
    <property type="entry name" value="SULFOQUINOVOSYL TRANSFERASE SQD2"/>
    <property type="match status" value="1"/>
</dbReference>
<dbReference type="InterPro" id="IPR028098">
    <property type="entry name" value="Glyco_trans_4-like_N"/>
</dbReference>
<reference evidence="2 3" key="1">
    <citation type="submission" date="2024-07" db="EMBL/GenBank/DDBJ databases">
        <title>Novosphingobium kalidii RD2P27.</title>
        <authorList>
            <person name="Sun J.-Q."/>
        </authorList>
    </citation>
    <scope>NUCLEOTIDE SEQUENCE [LARGE SCALE GENOMIC DNA]</scope>
    <source>
        <strain evidence="2 3">RD2P27</strain>
    </source>
</reference>
<sequence length="402" mass="44428">MRILHLSMLYPPHVLGGAERSVAMLAEAQTALGHQVAAACTTPGEFAREERNGVSVFRMPHETSFWAEEWPQHGKLERGWRKFRQQFNYRLRAHFGRILDEFAPDIVHTHSLVDVSTTVWEAAAARDRPIVHTLRDYDLLCADASMWHDGEPCGVKCKVMTFAKIGRHRLTHGVAAVGRETLDIHLRAGLFDHLPEHLRKVIWNPAVVEGAGEGYVRPSRAGKPFTFGYLGRINDEKGVGTLIDAARRLAPGSWRVVIAGKANNAIQPFVERAAGLPITFPGFMEPRTFFEDIDVMVAPSIWAEPLPRTILESYAMGVPAIGARSGGIPDLVGHANADWLFTPGVAEDLASRMQSAINIGRQSLPGKTAFGHVLKETLPEIVAQRYLAFYEDVLAARLARAA</sequence>
<dbReference type="Gene3D" id="3.40.50.2000">
    <property type="entry name" value="Glycogen Phosphorylase B"/>
    <property type="match status" value="2"/>
</dbReference>
<dbReference type="CDD" id="cd03823">
    <property type="entry name" value="GT4_ExpE7-like"/>
    <property type="match status" value="1"/>
</dbReference>
<keyword evidence="3" id="KW-1185">Reference proteome</keyword>
<proteinExistence type="predicted"/>
<dbReference type="RefSeq" id="WP_353982806.1">
    <property type="nucleotide sequence ID" value="NZ_JBEWLY010000007.1"/>
</dbReference>
<dbReference type="EMBL" id="JBEWLY010000007">
    <property type="protein sequence ID" value="MET1754402.1"/>
    <property type="molecule type" value="Genomic_DNA"/>
</dbReference>
<comment type="caution">
    <text evidence="2">The sequence shown here is derived from an EMBL/GenBank/DDBJ whole genome shotgun (WGS) entry which is preliminary data.</text>
</comment>
<evidence type="ECO:0000313" key="2">
    <source>
        <dbReference type="EMBL" id="MET1754402.1"/>
    </source>
</evidence>
<organism evidence="2 3">
    <name type="scientific">Novosphingobium kalidii</name>
    <dbReference type="NCBI Taxonomy" id="3230299"/>
    <lineage>
        <taxon>Bacteria</taxon>
        <taxon>Pseudomonadati</taxon>
        <taxon>Pseudomonadota</taxon>
        <taxon>Alphaproteobacteria</taxon>
        <taxon>Sphingomonadales</taxon>
        <taxon>Sphingomonadaceae</taxon>
        <taxon>Novosphingobium</taxon>
    </lineage>
</organism>
<dbReference type="Proteomes" id="UP001548713">
    <property type="component" value="Unassembled WGS sequence"/>
</dbReference>
<feature type="domain" description="Glycosyltransferase subfamily 4-like N-terminal" evidence="1">
    <location>
        <begin position="16"/>
        <end position="139"/>
    </location>
</feature>
<dbReference type="PANTHER" id="PTHR45947">
    <property type="entry name" value="SULFOQUINOVOSYL TRANSFERASE SQD2"/>
    <property type="match status" value="1"/>
</dbReference>